<dbReference type="AlphaFoldDB" id="A0A8K2A6S1"/>
<keyword evidence="2" id="KW-1185">Reference proteome</keyword>
<accession>A0A8K2A6S1</accession>
<gene>
    <name evidence="1" type="ORF">GS597_02705</name>
</gene>
<dbReference type="Gene3D" id="2.60.40.1190">
    <property type="match status" value="1"/>
</dbReference>
<sequence>MSRQQFQLQPFADEQAEMALALSGSLTYGDGHLLVCYRLMDPKGIVVISPPASAPTRHHHLWQSTCFELFLAERGCDRYWEVNLSPAGHWNLYRFEGYRQGMQEEHAVMTLPFQISAQPQIFQIEFDLELGLLRAKLGSLDIGVTAVLATQGGALSYWALTHCQAQADFHCRDSFTLTLASPSG</sequence>
<reference evidence="1" key="1">
    <citation type="submission" date="2019-12" db="EMBL/GenBank/DDBJ databases">
        <title>High-Quality draft genome sequences of three cyanobacteria isolated from the limestone walls of the Old Cathedral of Coimbra.</title>
        <authorList>
            <person name="Tiago I."/>
            <person name="Soares F."/>
            <person name="Portugal A."/>
        </authorList>
    </citation>
    <scope>NUCLEOTIDE SEQUENCE [LARGE SCALE GENOMIC DNA]</scope>
    <source>
        <strain evidence="1">C</strain>
    </source>
</reference>
<dbReference type="Proteomes" id="UP000607397">
    <property type="component" value="Unassembled WGS sequence"/>
</dbReference>
<dbReference type="RefSeq" id="WP_161823905.1">
    <property type="nucleotide sequence ID" value="NZ_WVIC01000003.1"/>
</dbReference>
<evidence type="ECO:0008006" key="3">
    <source>
        <dbReference type="Google" id="ProtNLM"/>
    </source>
</evidence>
<proteinExistence type="predicted"/>
<dbReference type="CDD" id="cd09627">
    <property type="entry name" value="DOMON_murB_like"/>
    <property type="match status" value="1"/>
</dbReference>
<name>A0A8K2A6S1_9CYAN</name>
<dbReference type="EMBL" id="WVIC01000003">
    <property type="protein sequence ID" value="NCJ05440.1"/>
    <property type="molecule type" value="Genomic_DNA"/>
</dbReference>
<evidence type="ECO:0000313" key="1">
    <source>
        <dbReference type="EMBL" id="NCJ05440.1"/>
    </source>
</evidence>
<comment type="caution">
    <text evidence="1">The sequence shown here is derived from an EMBL/GenBank/DDBJ whole genome shotgun (WGS) entry which is preliminary data.</text>
</comment>
<protein>
    <recommendedName>
        <fullName evidence="3">DOMON-like domain-containing protein</fullName>
    </recommendedName>
</protein>
<evidence type="ECO:0000313" key="2">
    <source>
        <dbReference type="Proteomes" id="UP000607397"/>
    </source>
</evidence>
<organism evidence="1 2">
    <name type="scientific">Petrachloros mirabilis ULC683</name>
    <dbReference type="NCBI Taxonomy" id="2781853"/>
    <lineage>
        <taxon>Bacteria</taxon>
        <taxon>Bacillati</taxon>
        <taxon>Cyanobacteriota</taxon>
        <taxon>Cyanophyceae</taxon>
        <taxon>Synechococcales</taxon>
        <taxon>Petrachlorosaceae</taxon>
        <taxon>Petrachloros</taxon>
        <taxon>Petrachloros mirabilis</taxon>
    </lineage>
</organism>